<gene>
    <name evidence="1" type="ORF">RFI_10846</name>
</gene>
<sequence>MLFCSLSDRDYLTIKYVPPNLLFFTPTSKKKKSVALKIVSMCTYKARKSNLDEVLQRENETKCIKKKWSDNTVWKKGDTTSKFDKGERNIYMDLCFIQSNRREKGRERERQDVQKKKKKVLSLLSPPSKLENIAGAVVERLAWLILTPAGHSTSYTHFFYILMSHVSQCSLVMLLSNRQYAGCTTKQGYKFETSRSKELPRQYTMFEAVIESSIRLYIFYRSCFFFFFDTLKKKSLIYLFLKHKDLPAAPI</sequence>
<comment type="caution">
    <text evidence="1">The sequence shown here is derived from an EMBL/GenBank/DDBJ whole genome shotgun (WGS) entry which is preliminary data.</text>
</comment>
<name>X6NK57_RETFI</name>
<evidence type="ECO:0000313" key="2">
    <source>
        <dbReference type="Proteomes" id="UP000023152"/>
    </source>
</evidence>
<dbReference type="Proteomes" id="UP000023152">
    <property type="component" value="Unassembled WGS sequence"/>
</dbReference>
<reference evidence="1 2" key="1">
    <citation type="journal article" date="2013" name="Curr. Biol.">
        <title>The Genome of the Foraminiferan Reticulomyxa filosa.</title>
        <authorList>
            <person name="Glockner G."/>
            <person name="Hulsmann N."/>
            <person name="Schleicher M."/>
            <person name="Noegel A.A."/>
            <person name="Eichinger L."/>
            <person name="Gallinger C."/>
            <person name="Pawlowski J."/>
            <person name="Sierra R."/>
            <person name="Euteneuer U."/>
            <person name="Pillet L."/>
            <person name="Moustafa A."/>
            <person name="Platzer M."/>
            <person name="Groth M."/>
            <person name="Szafranski K."/>
            <person name="Schliwa M."/>
        </authorList>
    </citation>
    <scope>NUCLEOTIDE SEQUENCE [LARGE SCALE GENOMIC DNA]</scope>
</reference>
<dbReference type="EMBL" id="ASPP01007965">
    <property type="protein sequence ID" value="ETO26293.1"/>
    <property type="molecule type" value="Genomic_DNA"/>
</dbReference>
<dbReference type="AlphaFoldDB" id="X6NK57"/>
<keyword evidence="2" id="KW-1185">Reference proteome</keyword>
<protein>
    <submittedName>
        <fullName evidence="1">Uncharacterized protein</fullName>
    </submittedName>
</protein>
<evidence type="ECO:0000313" key="1">
    <source>
        <dbReference type="EMBL" id="ETO26293.1"/>
    </source>
</evidence>
<proteinExistence type="predicted"/>
<accession>X6NK57</accession>
<organism evidence="1 2">
    <name type="scientific">Reticulomyxa filosa</name>
    <dbReference type="NCBI Taxonomy" id="46433"/>
    <lineage>
        <taxon>Eukaryota</taxon>
        <taxon>Sar</taxon>
        <taxon>Rhizaria</taxon>
        <taxon>Retaria</taxon>
        <taxon>Foraminifera</taxon>
        <taxon>Monothalamids</taxon>
        <taxon>Reticulomyxidae</taxon>
        <taxon>Reticulomyxa</taxon>
    </lineage>
</organism>